<protein>
    <submittedName>
        <fullName evidence="2">Uncharacterized protein</fullName>
    </submittedName>
</protein>
<name>A0A4C1WIG1_EUMVA</name>
<evidence type="ECO:0000313" key="2">
    <source>
        <dbReference type="EMBL" id="GBP51236.1"/>
    </source>
</evidence>
<gene>
    <name evidence="2" type="ORF">EVAR_85449_1</name>
</gene>
<evidence type="ECO:0000256" key="1">
    <source>
        <dbReference type="SAM" id="MobiDB-lite"/>
    </source>
</evidence>
<dbReference type="EMBL" id="BGZK01000577">
    <property type="protein sequence ID" value="GBP51236.1"/>
    <property type="molecule type" value="Genomic_DNA"/>
</dbReference>
<accession>A0A4C1WIG1</accession>
<dbReference type="Proteomes" id="UP000299102">
    <property type="component" value="Unassembled WGS sequence"/>
</dbReference>
<reference evidence="2 3" key="1">
    <citation type="journal article" date="2019" name="Commun. Biol.">
        <title>The bagworm genome reveals a unique fibroin gene that provides high tensile strength.</title>
        <authorList>
            <person name="Kono N."/>
            <person name="Nakamura H."/>
            <person name="Ohtoshi R."/>
            <person name="Tomita M."/>
            <person name="Numata K."/>
            <person name="Arakawa K."/>
        </authorList>
    </citation>
    <scope>NUCLEOTIDE SEQUENCE [LARGE SCALE GENOMIC DNA]</scope>
</reference>
<comment type="caution">
    <text evidence="2">The sequence shown here is derived from an EMBL/GenBank/DDBJ whole genome shotgun (WGS) entry which is preliminary data.</text>
</comment>
<keyword evidence="3" id="KW-1185">Reference proteome</keyword>
<sequence length="192" mass="21631">MTATQRINKRGADCDKHVTIIDHVNRLDQERLLKKNRKLHQAVSNLTLIMVHMSRDYGYASHYRVDVTSAREHIRGVTNALPASWERIEYLRGTVDGKGEGVGHRNSYSPNGTQQQKLLLHVRILQSCEHTCAARAPRSLILKKRRGPGRGRAVYGAAGKSPTPERGTLIPARPQPDAPLFFPRRPFDSPQE</sequence>
<dbReference type="AlphaFoldDB" id="A0A4C1WIG1"/>
<feature type="region of interest" description="Disordered" evidence="1">
    <location>
        <begin position="143"/>
        <end position="192"/>
    </location>
</feature>
<evidence type="ECO:0000313" key="3">
    <source>
        <dbReference type="Proteomes" id="UP000299102"/>
    </source>
</evidence>
<organism evidence="2 3">
    <name type="scientific">Eumeta variegata</name>
    <name type="common">Bagworm moth</name>
    <name type="synonym">Eumeta japonica</name>
    <dbReference type="NCBI Taxonomy" id="151549"/>
    <lineage>
        <taxon>Eukaryota</taxon>
        <taxon>Metazoa</taxon>
        <taxon>Ecdysozoa</taxon>
        <taxon>Arthropoda</taxon>
        <taxon>Hexapoda</taxon>
        <taxon>Insecta</taxon>
        <taxon>Pterygota</taxon>
        <taxon>Neoptera</taxon>
        <taxon>Endopterygota</taxon>
        <taxon>Lepidoptera</taxon>
        <taxon>Glossata</taxon>
        <taxon>Ditrysia</taxon>
        <taxon>Tineoidea</taxon>
        <taxon>Psychidae</taxon>
        <taxon>Oiketicinae</taxon>
        <taxon>Eumeta</taxon>
    </lineage>
</organism>
<proteinExistence type="predicted"/>